<evidence type="ECO:0008006" key="3">
    <source>
        <dbReference type="Google" id="ProtNLM"/>
    </source>
</evidence>
<dbReference type="AlphaFoldDB" id="A0A1T4P1K5"/>
<dbReference type="Proteomes" id="UP000190121">
    <property type="component" value="Unassembled WGS sequence"/>
</dbReference>
<sequence length="595" mass="67230">MTTKKAISIMRYFHFSTIWGGILLLLSIYPLSAQTETTTRTQRADTLRRELLVVSDQEVQIEQALPLHSKFEFDKPKLTKLKPLPPRSTGDFTPPVIVPRHPMLSDLAAQVPSSKRYGYLQLAAGADPNVRLQGGYSRLFAEKHQLDIHLSHYSKQHNTPLSNDKISLVKRHVSDAWLGYSLFGSKGTFTVQAQGAYDFYNYFALNPLVALGSSLFTTPLSVGEDYEKVQLSYQTTPAQKVNASVDFAYEHTGLAVKNRDVSPNRVEEQRVLLDARFQGKRSESLFIGVDFSTLAQFTHSRNTPLQHKRGENLSHGMALSEIVPHIEFSTLLGTTRWNVYAGGGIGFLTTRKNNAYFYPKVSTSLTFSKNVQLFARAEGGAKALSRHELGKVNRFIDPHQVISPSIYTLDAELGIRTYWGYGVSLDLSGGYQILPNMTFLAPDVTVTDPQKNSFVAFVPLYDKMNSWYLKGVLSYALGEKLQFSLSSLFHNYKTEKLSVAEGLPTWSLEGEALYRWNERLSFSVRTKLHYGIRYSITPEQKYSVQDLLLRGQYRLNKRWSIYGEIKNPIFGASEYPFGYRDFYPIAGMIGATMLF</sequence>
<accession>A0A1T4P1K5</accession>
<evidence type="ECO:0000313" key="1">
    <source>
        <dbReference type="EMBL" id="SJZ85404.1"/>
    </source>
</evidence>
<keyword evidence="2" id="KW-1185">Reference proteome</keyword>
<dbReference type="SUPFAM" id="SSF56935">
    <property type="entry name" value="Porins"/>
    <property type="match status" value="1"/>
</dbReference>
<dbReference type="EMBL" id="FUXE01000013">
    <property type="protein sequence ID" value="SJZ85404.1"/>
    <property type="molecule type" value="Genomic_DNA"/>
</dbReference>
<evidence type="ECO:0000313" key="2">
    <source>
        <dbReference type="Proteomes" id="UP000190121"/>
    </source>
</evidence>
<proteinExistence type="predicted"/>
<name>A0A1T4P1K5_9PORP</name>
<dbReference type="STRING" id="29524.SAMN02745171_01311"/>
<gene>
    <name evidence="1" type="ORF">SAMN02745171_01311</name>
</gene>
<organism evidence="1 2">
    <name type="scientific">Porphyromonas circumdentaria</name>
    <dbReference type="NCBI Taxonomy" id="29524"/>
    <lineage>
        <taxon>Bacteria</taxon>
        <taxon>Pseudomonadati</taxon>
        <taxon>Bacteroidota</taxon>
        <taxon>Bacteroidia</taxon>
        <taxon>Bacteroidales</taxon>
        <taxon>Porphyromonadaceae</taxon>
        <taxon>Porphyromonas</taxon>
    </lineage>
</organism>
<reference evidence="2" key="1">
    <citation type="submission" date="2017-02" db="EMBL/GenBank/DDBJ databases">
        <authorList>
            <person name="Varghese N."/>
            <person name="Submissions S."/>
        </authorList>
    </citation>
    <scope>NUCLEOTIDE SEQUENCE [LARGE SCALE GENOMIC DNA]</scope>
    <source>
        <strain evidence="2">ATCC 51356</strain>
    </source>
</reference>
<protein>
    <recommendedName>
        <fullName evidence="3">TonB dependent receptor</fullName>
    </recommendedName>
</protein>